<evidence type="ECO:0000256" key="3">
    <source>
        <dbReference type="ARBA" id="ARBA00022452"/>
    </source>
</evidence>
<evidence type="ECO:0000256" key="1">
    <source>
        <dbReference type="ARBA" id="ARBA00004571"/>
    </source>
</evidence>
<dbReference type="Gene3D" id="2.40.170.20">
    <property type="entry name" value="TonB-dependent receptor, beta-barrel domain"/>
    <property type="match status" value="1"/>
</dbReference>
<evidence type="ECO:0000256" key="12">
    <source>
        <dbReference type="SAM" id="SignalP"/>
    </source>
</evidence>
<dbReference type="PANTHER" id="PTHR30069:SF29">
    <property type="entry name" value="HEMOGLOBIN AND HEMOGLOBIN-HAPTOGLOBIN-BINDING PROTEIN 1-RELATED"/>
    <property type="match status" value="1"/>
</dbReference>
<evidence type="ECO:0000256" key="7">
    <source>
        <dbReference type="ARBA" id="ARBA00023136"/>
    </source>
</evidence>
<comment type="caution">
    <text evidence="15">The sequence shown here is derived from an EMBL/GenBank/DDBJ whole genome shotgun (WGS) entry which is preliminary data.</text>
</comment>
<keyword evidence="16" id="KW-1185">Reference proteome</keyword>
<dbReference type="Gene3D" id="2.170.130.10">
    <property type="entry name" value="TonB-dependent receptor, plug domain"/>
    <property type="match status" value="1"/>
</dbReference>
<keyword evidence="9 10" id="KW-0998">Cell outer membrane</keyword>
<keyword evidence="8" id="KW-0675">Receptor</keyword>
<keyword evidence="5 12" id="KW-0732">Signal</keyword>
<dbReference type="GO" id="GO:0044718">
    <property type="term" value="P:siderophore transmembrane transport"/>
    <property type="evidence" value="ECO:0007669"/>
    <property type="project" value="TreeGrafter"/>
</dbReference>
<organism evidence="15 16">
    <name type="scientific">Emticicia aquatilis</name>
    <dbReference type="NCBI Taxonomy" id="1537369"/>
    <lineage>
        <taxon>Bacteria</taxon>
        <taxon>Pseudomonadati</taxon>
        <taxon>Bacteroidota</taxon>
        <taxon>Cytophagia</taxon>
        <taxon>Cytophagales</taxon>
        <taxon>Leadbetterellaceae</taxon>
        <taxon>Emticicia</taxon>
    </lineage>
</organism>
<dbReference type="Pfam" id="PF00593">
    <property type="entry name" value="TonB_dep_Rec_b-barrel"/>
    <property type="match status" value="1"/>
</dbReference>
<keyword evidence="7 10" id="KW-0472">Membrane</keyword>
<dbReference type="PROSITE" id="PS52016">
    <property type="entry name" value="TONB_DEPENDENT_REC_3"/>
    <property type="match status" value="1"/>
</dbReference>
<keyword evidence="6 11" id="KW-0798">TonB box</keyword>
<dbReference type="Proteomes" id="UP000609064">
    <property type="component" value="Unassembled WGS sequence"/>
</dbReference>
<evidence type="ECO:0000313" key="15">
    <source>
        <dbReference type="EMBL" id="GGD64937.1"/>
    </source>
</evidence>
<evidence type="ECO:0000256" key="8">
    <source>
        <dbReference type="ARBA" id="ARBA00023170"/>
    </source>
</evidence>
<keyword evidence="3 10" id="KW-1134">Transmembrane beta strand</keyword>
<evidence type="ECO:0000313" key="16">
    <source>
        <dbReference type="Proteomes" id="UP000609064"/>
    </source>
</evidence>
<evidence type="ECO:0000256" key="6">
    <source>
        <dbReference type="ARBA" id="ARBA00023077"/>
    </source>
</evidence>
<evidence type="ECO:0000256" key="5">
    <source>
        <dbReference type="ARBA" id="ARBA00022729"/>
    </source>
</evidence>
<dbReference type="Pfam" id="PF07715">
    <property type="entry name" value="Plug"/>
    <property type="match status" value="1"/>
</dbReference>
<evidence type="ECO:0000259" key="14">
    <source>
        <dbReference type="Pfam" id="PF07715"/>
    </source>
</evidence>
<dbReference type="InterPro" id="IPR000531">
    <property type="entry name" value="Beta-barrel_TonB"/>
</dbReference>
<comment type="subcellular location">
    <subcellularLocation>
        <location evidence="1 10">Cell outer membrane</location>
        <topology evidence="1 10">Multi-pass membrane protein</topology>
    </subcellularLocation>
</comment>
<name>A0A916YX89_9BACT</name>
<evidence type="ECO:0000256" key="4">
    <source>
        <dbReference type="ARBA" id="ARBA00022692"/>
    </source>
</evidence>
<reference evidence="15" key="1">
    <citation type="journal article" date="2014" name="Int. J. Syst. Evol. Microbiol.">
        <title>Complete genome sequence of Corynebacterium casei LMG S-19264T (=DSM 44701T), isolated from a smear-ripened cheese.</title>
        <authorList>
            <consortium name="US DOE Joint Genome Institute (JGI-PGF)"/>
            <person name="Walter F."/>
            <person name="Albersmeier A."/>
            <person name="Kalinowski J."/>
            <person name="Ruckert C."/>
        </authorList>
    </citation>
    <scope>NUCLEOTIDE SEQUENCE</scope>
    <source>
        <strain evidence="15">CGMCC 1.15958</strain>
    </source>
</reference>
<dbReference type="InterPro" id="IPR039426">
    <property type="entry name" value="TonB-dep_rcpt-like"/>
</dbReference>
<feature type="domain" description="TonB-dependent receptor-like beta-barrel" evidence="13">
    <location>
        <begin position="238"/>
        <end position="654"/>
    </location>
</feature>
<dbReference type="InterPro" id="IPR036942">
    <property type="entry name" value="Beta-barrel_TonB_sf"/>
</dbReference>
<dbReference type="InterPro" id="IPR037066">
    <property type="entry name" value="Plug_dom_sf"/>
</dbReference>
<evidence type="ECO:0000256" key="10">
    <source>
        <dbReference type="PROSITE-ProRule" id="PRU01360"/>
    </source>
</evidence>
<dbReference type="InterPro" id="IPR012910">
    <property type="entry name" value="Plug_dom"/>
</dbReference>
<feature type="domain" description="TonB-dependent receptor plug" evidence="14">
    <location>
        <begin position="44"/>
        <end position="152"/>
    </location>
</feature>
<dbReference type="GO" id="GO:0009279">
    <property type="term" value="C:cell outer membrane"/>
    <property type="evidence" value="ECO:0007669"/>
    <property type="project" value="UniProtKB-SubCell"/>
</dbReference>
<evidence type="ECO:0000259" key="13">
    <source>
        <dbReference type="Pfam" id="PF00593"/>
    </source>
</evidence>
<dbReference type="GO" id="GO:0015344">
    <property type="term" value="F:siderophore uptake transmembrane transporter activity"/>
    <property type="evidence" value="ECO:0007669"/>
    <property type="project" value="TreeGrafter"/>
</dbReference>
<accession>A0A916YX89</accession>
<feature type="signal peptide" evidence="12">
    <location>
        <begin position="1"/>
        <end position="21"/>
    </location>
</feature>
<dbReference type="AlphaFoldDB" id="A0A916YX89"/>
<reference evidence="15" key="2">
    <citation type="submission" date="2020-09" db="EMBL/GenBank/DDBJ databases">
        <authorList>
            <person name="Sun Q."/>
            <person name="Zhou Y."/>
        </authorList>
    </citation>
    <scope>NUCLEOTIDE SEQUENCE</scope>
    <source>
        <strain evidence="15">CGMCC 1.15958</strain>
    </source>
</reference>
<keyword evidence="4 10" id="KW-0812">Transmembrane</keyword>
<gene>
    <name evidence="15" type="ORF">GCM10011514_31190</name>
</gene>
<dbReference type="SUPFAM" id="SSF56935">
    <property type="entry name" value="Porins"/>
    <property type="match status" value="1"/>
</dbReference>
<dbReference type="PANTHER" id="PTHR30069">
    <property type="entry name" value="TONB-DEPENDENT OUTER MEMBRANE RECEPTOR"/>
    <property type="match status" value="1"/>
</dbReference>
<proteinExistence type="inferred from homology"/>
<dbReference type="EMBL" id="BMKK01000006">
    <property type="protein sequence ID" value="GGD64937.1"/>
    <property type="molecule type" value="Genomic_DNA"/>
</dbReference>
<keyword evidence="2 10" id="KW-0813">Transport</keyword>
<evidence type="ECO:0000256" key="2">
    <source>
        <dbReference type="ARBA" id="ARBA00022448"/>
    </source>
</evidence>
<sequence length="697" mass="77769">MLKTYLFNTLFIAFIALNCFAQEADSTKQLNEVVVRGFETERKLSETAASVNVLTIKDIQRFENTSLVPVFNTLPGVRMEERSPGSYRLAIRGSSLRSPFGVRNVKVYWNDIPLTDGNGNTFLNSLDMNTIGNIEVIKGPAGSVYGAGTGGVVLLGGAKADGNNTRKGHTNYINTGVAYGSYGLQNRNVSWNVASEKVNSVLSYAHAQTDGYRQHSAAVRDVLSWRSSYFVSPNKTLNISTLYSDIKYQTPGGLNQAQFEKDPSQARLATATLPSSIQQKAGIYQKLFNIGVSQEYRLNAHWTNVTSIYGTVSELRNPFITNYEIRNEQTFGGRSRMNYSFDVGNLKNRFTVGGELQKSAWVIRNFGNKSGVIDTLQTNDNVAAWNYFLFGQLETDLPQNFILTIGGSYNRFKYDFTRLSDAPKIKPISELLPAAFLPRIALLKKIQDKISVFASVSSGFSPPTVTEYISGYQNSTFVPSLAPEKGINYEVGTRGNLLKKRINFDITAYSFRLKNTIVRRTDNAGREIFTNAGSTLQNGLELLLNGLIIKHIDKEFIQELRVFTSYTFNDYSFKNYLQLKTDLSGNALTGVPRQVWVSGVDLQTKMGFYLNSTLNFTDRIPLTDANTVYANSYKLLNARIGYRKNFERIGLNIYTAGDNLLNEVYSLGNDINAVGNRFFNTAAPRNWQFGASLSLFL</sequence>
<evidence type="ECO:0000256" key="11">
    <source>
        <dbReference type="RuleBase" id="RU003357"/>
    </source>
</evidence>
<dbReference type="RefSeq" id="WP_188767123.1">
    <property type="nucleotide sequence ID" value="NZ_BMKK01000006.1"/>
</dbReference>
<protein>
    <submittedName>
        <fullName evidence="15">Outer membrane protein</fullName>
    </submittedName>
</protein>
<evidence type="ECO:0000256" key="9">
    <source>
        <dbReference type="ARBA" id="ARBA00023237"/>
    </source>
</evidence>
<comment type="similarity">
    <text evidence="10 11">Belongs to the TonB-dependent receptor family.</text>
</comment>
<feature type="chain" id="PRO_5037610801" evidence="12">
    <location>
        <begin position="22"/>
        <end position="697"/>
    </location>
</feature>